<dbReference type="PANTHER" id="PTHR40619">
    <property type="entry name" value="FUNGAL STAND N-TERMINAL GOODBYE DOMAIN-CONTAINING PROTEIN"/>
    <property type="match status" value="1"/>
</dbReference>
<evidence type="ECO:0000313" key="1">
    <source>
        <dbReference type="EMBL" id="KAJ4325079.1"/>
    </source>
</evidence>
<organism evidence="1 2">
    <name type="scientific">Fusarium piperis</name>
    <dbReference type="NCBI Taxonomy" id="1435070"/>
    <lineage>
        <taxon>Eukaryota</taxon>
        <taxon>Fungi</taxon>
        <taxon>Dikarya</taxon>
        <taxon>Ascomycota</taxon>
        <taxon>Pezizomycotina</taxon>
        <taxon>Sordariomycetes</taxon>
        <taxon>Hypocreomycetidae</taxon>
        <taxon>Hypocreales</taxon>
        <taxon>Nectriaceae</taxon>
        <taxon>Fusarium</taxon>
        <taxon>Fusarium solani species complex</taxon>
    </lineage>
</organism>
<accession>A0A9W9BQJ4</accession>
<comment type="caution">
    <text evidence="1">The sequence shown here is derived from an EMBL/GenBank/DDBJ whole genome shotgun (WGS) entry which is preliminary data.</text>
</comment>
<proteinExistence type="predicted"/>
<dbReference type="OrthoDB" id="5419927at2759"/>
<reference evidence="1" key="1">
    <citation type="submission" date="2022-10" db="EMBL/GenBank/DDBJ databases">
        <title>Tapping the CABI collections for fungal endophytes: first genome assemblies for Collariella, Neodidymelliopsis, Ascochyta clinopodiicola, Didymella pomorum, Didymosphaeria variabile, Neocosmospora piperis and Neocucurbitaria cava.</title>
        <authorList>
            <person name="Hill R."/>
        </authorList>
    </citation>
    <scope>NUCLEOTIDE SEQUENCE</scope>
    <source>
        <strain evidence="1">IMI 366586</strain>
    </source>
</reference>
<keyword evidence="2" id="KW-1185">Reference proteome</keyword>
<gene>
    <name evidence="1" type="ORF">N0V84_003622</name>
</gene>
<dbReference type="PANTHER" id="PTHR40619:SF3">
    <property type="entry name" value="FUNGAL STAND N-TERMINAL GOODBYE DOMAIN-CONTAINING PROTEIN"/>
    <property type="match status" value="1"/>
</dbReference>
<evidence type="ECO:0000313" key="2">
    <source>
        <dbReference type="Proteomes" id="UP001140502"/>
    </source>
</evidence>
<dbReference type="Proteomes" id="UP001140502">
    <property type="component" value="Unassembled WGS sequence"/>
</dbReference>
<sequence length="322" mass="36039">MEPSRPSIPNLSLQPPAVDFIENHLDEYHPAFGTPTSRYDPELDRFIICDQLPPPSTASMSSTQAAADATGTYTFSPRPLAEPTAALKFWDSMFDRSKEQFKAAHPKEPKEIVDKGRSIRSQSDWTAVFDQLEAAKQGYCNVDKGFQAGFREVYRKFSEHVANPVLGATKFVPNVDYVTPVLGAVQILLEAIKTASKVRTEILDSVDEIDIKFSQVEMFLELFKGDKNIEKASVKLIASVFHGIECAIALEELKNLVFLHLMFFCGLHEDPFTDDYIGGRAMIESFICQLLCQYDFSATAPAYMVSEELSYEDDRGSGFVSR</sequence>
<dbReference type="AlphaFoldDB" id="A0A9W9BQJ4"/>
<protein>
    <submittedName>
        <fullName evidence="1">Uncharacterized protein</fullName>
    </submittedName>
</protein>
<dbReference type="EMBL" id="JAPEUR010000053">
    <property type="protein sequence ID" value="KAJ4325079.1"/>
    <property type="molecule type" value="Genomic_DNA"/>
</dbReference>
<name>A0A9W9BQJ4_9HYPO</name>